<evidence type="ECO:0000256" key="1">
    <source>
        <dbReference type="ARBA" id="ARBA00004123"/>
    </source>
</evidence>
<dbReference type="InterPro" id="IPR020568">
    <property type="entry name" value="Ribosomal_Su5_D2-typ_SF"/>
</dbReference>
<name>A0A3L6EXN5_MAIZE</name>
<comment type="caution">
    <text evidence="6">The sequence shown here is derived from an EMBL/GenBank/DDBJ whole genome shotgun (WGS) entry which is preliminary data.</text>
</comment>
<evidence type="ECO:0000256" key="5">
    <source>
        <dbReference type="SAM" id="MobiDB-lite"/>
    </source>
</evidence>
<sequence length="327" mass="35674">MEGGSRADGQNPNQLRLFTCTGNLLHRAHGCARWAQGGIVVLAAVYGPKPGTVRGRTPEKASIEAVWKPRTGQIDTPLFPSSSICPTAVCVTGSLKWRVVFAGRQEREYEMTLKRTLQSICLLTVHANTTTSVMLQAATEEGGVTPSVYSHKEHVHLAEKEKQKLQVWSRIMPCKESFAWAMIPLFEGNHAGGLSDAAHKYYISNPFQSITRYHLHVTPYLAPILTRTFLLQLKRKHNDRTENEAAESNDWMRPGYANAGSSPVPTPPSGKGLKASTKPKATKGQKSGPQTPLGFGLLTKFLNLLKGAPGGIVDLNNAAETLEVDHS</sequence>
<dbReference type="InterPro" id="IPR050080">
    <property type="entry name" value="RNase_PH"/>
</dbReference>
<dbReference type="Gene3D" id="3.30.230.70">
    <property type="entry name" value="GHMP Kinase, N-terminal domain"/>
    <property type="match status" value="1"/>
</dbReference>
<dbReference type="PANTHER" id="PTHR11953">
    <property type="entry name" value="EXOSOME COMPLEX COMPONENT"/>
    <property type="match status" value="1"/>
</dbReference>
<reference evidence="6 7" key="1">
    <citation type="journal article" date="2018" name="Nat. Genet.">
        <title>Extensive intraspecific gene order and gene structural variations between Mo17 and other maize genomes.</title>
        <authorList>
            <person name="Sun S."/>
            <person name="Zhou Y."/>
            <person name="Chen J."/>
            <person name="Shi J."/>
            <person name="Zhao H."/>
            <person name="Zhao H."/>
            <person name="Song W."/>
            <person name="Zhang M."/>
            <person name="Cui Y."/>
            <person name="Dong X."/>
            <person name="Liu H."/>
            <person name="Ma X."/>
            <person name="Jiao Y."/>
            <person name="Wang B."/>
            <person name="Wei X."/>
            <person name="Stein J.C."/>
            <person name="Glaubitz J.C."/>
            <person name="Lu F."/>
            <person name="Yu G."/>
            <person name="Liang C."/>
            <person name="Fengler K."/>
            <person name="Li B."/>
            <person name="Rafalski A."/>
            <person name="Schnable P.S."/>
            <person name="Ware D.H."/>
            <person name="Buckler E.S."/>
            <person name="Lai J."/>
        </authorList>
    </citation>
    <scope>NUCLEOTIDE SEQUENCE [LARGE SCALE GENOMIC DNA]</scope>
    <source>
        <strain evidence="7">cv. Missouri 17</strain>
        <tissue evidence="6">Seedling</tissue>
    </source>
</reference>
<dbReference type="EMBL" id="NCVQ01000006">
    <property type="protein sequence ID" value="PWZ24791.1"/>
    <property type="molecule type" value="Genomic_DNA"/>
</dbReference>
<dbReference type="GO" id="GO:0004527">
    <property type="term" value="F:exonuclease activity"/>
    <property type="evidence" value="ECO:0007669"/>
    <property type="project" value="UniProtKB-KW"/>
</dbReference>
<keyword evidence="2" id="KW-0698">rRNA processing</keyword>
<feature type="region of interest" description="Disordered" evidence="5">
    <location>
        <begin position="239"/>
        <end position="291"/>
    </location>
</feature>
<proteinExistence type="predicted"/>
<keyword evidence="6" id="KW-0269">Exonuclease</keyword>
<organism evidence="6 7">
    <name type="scientific">Zea mays</name>
    <name type="common">Maize</name>
    <dbReference type="NCBI Taxonomy" id="4577"/>
    <lineage>
        <taxon>Eukaryota</taxon>
        <taxon>Viridiplantae</taxon>
        <taxon>Streptophyta</taxon>
        <taxon>Embryophyta</taxon>
        <taxon>Tracheophyta</taxon>
        <taxon>Spermatophyta</taxon>
        <taxon>Magnoliopsida</taxon>
        <taxon>Liliopsida</taxon>
        <taxon>Poales</taxon>
        <taxon>Poaceae</taxon>
        <taxon>PACMAD clade</taxon>
        <taxon>Panicoideae</taxon>
        <taxon>Andropogonodae</taxon>
        <taxon>Andropogoneae</taxon>
        <taxon>Tripsacinae</taxon>
        <taxon>Zea</taxon>
    </lineage>
</organism>
<dbReference type="InterPro" id="IPR027408">
    <property type="entry name" value="PNPase/RNase_PH_dom_sf"/>
</dbReference>
<dbReference type="GO" id="GO:0006364">
    <property type="term" value="P:rRNA processing"/>
    <property type="evidence" value="ECO:0007669"/>
    <property type="project" value="UniProtKB-KW"/>
</dbReference>
<dbReference type="GO" id="GO:0005634">
    <property type="term" value="C:nucleus"/>
    <property type="evidence" value="ECO:0007669"/>
    <property type="project" value="UniProtKB-SubCell"/>
</dbReference>
<evidence type="ECO:0000313" key="6">
    <source>
        <dbReference type="EMBL" id="PWZ24791.1"/>
    </source>
</evidence>
<keyword evidence="6" id="KW-0540">Nuclease</keyword>
<dbReference type="SUPFAM" id="SSF54211">
    <property type="entry name" value="Ribosomal protein S5 domain 2-like"/>
    <property type="match status" value="1"/>
</dbReference>
<dbReference type="PANTHER" id="PTHR11953:SF1">
    <property type="entry name" value="EXOSOME COMPLEX COMPONENT RRP46"/>
    <property type="match status" value="1"/>
</dbReference>
<dbReference type="GO" id="GO:0000178">
    <property type="term" value="C:exosome (RNase complex)"/>
    <property type="evidence" value="ECO:0007669"/>
    <property type="project" value="UniProtKB-KW"/>
</dbReference>
<gene>
    <name evidence="6" type="primary">RRP46_1</name>
    <name evidence="6" type="ORF">Zm00014a_037718</name>
</gene>
<keyword evidence="4" id="KW-0539">Nucleus</keyword>
<evidence type="ECO:0000256" key="4">
    <source>
        <dbReference type="ARBA" id="ARBA00023242"/>
    </source>
</evidence>
<comment type="subcellular location">
    <subcellularLocation>
        <location evidence="1">Nucleus</location>
    </subcellularLocation>
</comment>
<protein>
    <submittedName>
        <fullName evidence="6">Exosome complex exonuclease RRP46</fullName>
    </submittedName>
</protein>
<accession>A0A3L6EXN5</accession>
<dbReference type="Proteomes" id="UP000251960">
    <property type="component" value="Chromosome 5"/>
</dbReference>
<dbReference type="AlphaFoldDB" id="A0A3L6EXN5"/>
<keyword evidence="3" id="KW-0271">Exosome</keyword>
<evidence type="ECO:0000256" key="2">
    <source>
        <dbReference type="ARBA" id="ARBA00022552"/>
    </source>
</evidence>
<evidence type="ECO:0000256" key="3">
    <source>
        <dbReference type="ARBA" id="ARBA00022835"/>
    </source>
</evidence>
<keyword evidence="6" id="KW-0378">Hydrolase</keyword>
<dbReference type="ExpressionAtlas" id="A0A3L6EXN5">
    <property type="expression patterns" value="baseline"/>
</dbReference>
<evidence type="ECO:0000313" key="7">
    <source>
        <dbReference type="Proteomes" id="UP000251960"/>
    </source>
</evidence>